<protein>
    <submittedName>
        <fullName evidence="3">PQQ repeat protein</fullName>
    </submittedName>
</protein>
<dbReference type="InterPro" id="IPR011047">
    <property type="entry name" value="Quinoprotein_ADH-like_sf"/>
</dbReference>
<dbReference type="Pfam" id="PF13360">
    <property type="entry name" value="PQQ_2"/>
    <property type="match status" value="1"/>
</dbReference>
<evidence type="ECO:0000256" key="1">
    <source>
        <dbReference type="SAM" id="MobiDB-lite"/>
    </source>
</evidence>
<reference evidence="3" key="1">
    <citation type="journal article" date="2021" name="Front. Microbiol.">
        <title>Cellular and Genomic Properties of Haloferax gibbonsii LR2-5, the Host of Euryarchaeal Virus HFTV1.</title>
        <authorList>
            <person name="Tittes C."/>
            <person name="Schwarzer S."/>
            <person name="Pfeiffer F."/>
            <person name="Dyall-Smith M."/>
            <person name="Rodriguez-Franco M."/>
            <person name="Oksanen H.M."/>
            <person name="Quax T.E.F."/>
        </authorList>
    </citation>
    <scope>NUCLEOTIDE SEQUENCE</scope>
    <source>
        <strain evidence="3">LR2-5</strain>
    </source>
</reference>
<proteinExistence type="predicted"/>
<accession>A0A871BJQ3</accession>
<dbReference type="RefSeq" id="WP_193493770.1">
    <property type="nucleotide sequence ID" value="NZ_CP063206.1"/>
</dbReference>
<dbReference type="Gene3D" id="2.130.10.10">
    <property type="entry name" value="YVTN repeat-like/Quinoprotein amine dehydrogenase"/>
    <property type="match status" value="2"/>
</dbReference>
<feature type="region of interest" description="Disordered" evidence="1">
    <location>
        <begin position="1"/>
        <end position="23"/>
    </location>
</feature>
<dbReference type="InterPro" id="IPR018391">
    <property type="entry name" value="PQQ_b-propeller_rpt"/>
</dbReference>
<gene>
    <name evidence="3" type="ORF">HfgLR_20230</name>
</gene>
<dbReference type="AlphaFoldDB" id="A0A871BJQ3"/>
<keyword evidence="3" id="KW-0614">Plasmid</keyword>
<geneLocation type="plasmid" evidence="3 4">
    <name>pHGLR1</name>
</geneLocation>
<evidence type="ECO:0000313" key="3">
    <source>
        <dbReference type="EMBL" id="QOS13288.1"/>
    </source>
</evidence>
<dbReference type="EMBL" id="CP063206">
    <property type="protein sequence ID" value="QOS13288.1"/>
    <property type="molecule type" value="Genomic_DNA"/>
</dbReference>
<evidence type="ECO:0000313" key="4">
    <source>
        <dbReference type="Proteomes" id="UP000663064"/>
    </source>
</evidence>
<dbReference type="Proteomes" id="UP000663064">
    <property type="component" value="Plasmid pHGLR1"/>
</dbReference>
<organism evidence="3 4">
    <name type="scientific">Haloferax gibbonsii</name>
    <dbReference type="NCBI Taxonomy" id="35746"/>
    <lineage>
        <taxon>Archaea</taxon>
        <taxon>Methanobacteriati</taxon>
        <taxon>Methanobacteriota</taxon>
        <taxon>Stenosarchaea group</taxon>
        <taxon>Halobacteria</taxon>
        <taxon>Halobacteriales</taxon>
        <taxon>Haloferacaceae</taxon>
        <taxon>Haloferax</taxon>
    </lineage>
</organism>
<name>A0A871BJQ3_HALGI</name>
<dbReference type="InterPro" id="IPR002372">
    <property type="entry name" value="PQQ_rpt_dom"/>
</dbReference>
<dbReference type="SUPFAM" id="SSF50998">
    <property type="entry name" value="Quinoprotein alcohol dehydrogenase-like"/>
    <property type="match status" value="1"/>
</dbReference>
<feature type="domain" description="Pyrrolo-quinoline quinone repeat" evidence="2">
    <location>
        <begin position="64"/>
        <end position="213"/>
    </location>
</feature>
<dbReference type="SMART" id="SM00564">
    <property type="entry name" value="PQQ"/>
    <property type="match status" value="3"/>
</dbReference>
<evidence type="ECO:0000259" key="2">
    <source>
        <dbReference type="Pfam" id="PF13360"/>
    </source>
</evidence>
<dbReference type="GeneID" id="59460813"/>
<dbReference type="InterPro" id="IPR015943">
    <property type="entry name" value="WD40/YVTN_repeat-like_dom_sf"/>
</dbReference>
<dbReference type="PANTHER" id="PTHR34512">
    <property type="entry name" value="CELL SURFACE PROTEIN"/>
    <property type="match status" value="1"/>
</dbReference>
<sequence length="418" mass="44839">MAPSPLTARRDLGEVEPASSRHNWARSAVEATADAVFVGTADGRVVALETATDATSASDAAPDAGERWRARGEHSVVSMAATDDALVVGERGGDGLVRVLDAETGVARWTYATADDVGTATKDSLFFRPYVVDLAVTGDRVVVAARRYERDGEDRVWRSVVLGFDRDGRLAWRRHVHASPIAVAAEGDRVAVAYNRCPNPEQDGLVLLDAHSGARVASWDPDTDGDRRVGDVAFAGDAVAVASHGDKRGYLIDFDGETRWRLDLATERRVGDETVYAYPTHVCVADGTAVFVTGNTFAESTRDPDARHPDEHTAVGVSVDEGERLWTRDTGGFARAAVATGSRAFVPSAQHFREREAERHGVHVFAPDAGHVETEGLPGIPTAVAAGGGVLAVVEEPVEYHDEGITRGAYRLRTRPIR</sequence>
<dbReference type="PANTHER" id="PTHR34512:SF30">
    <property type="entry name" value="OUTER MEMBRANE PROTEIN ASSEMBLY FACTOR BAMB"/>
    <property type="match status" value="1"/>
</dbReference>